<dbReference type="RefSeq" id="WP_413269120.1">
    <property type="nucleotide sequence ID" value="NZ_JBHFNQ010000032.1"/>
</dbReference>
<comment type="subcellular location">
    <subcellularLocation>
        <location evidence="1 5">Cytoplasm</location>
    </subcellularLocation>
</comment>
<dbReference type="SMART" id="SM00988">
    <property type="entry name" value="UreE_N"/>
    <property type="match status" value="1"/>
</dbReference>
<dbReference type="Proteomes" id="UP001576774">
    <property type="component" value="Unassembled WGS sequence"/>
</dbReference>
<dbReference type="Pfam" id="PF02814">
    <property type="entry name" value="UreE_N"/>
    <property type="match status" value="1"/>
</dbReference>
<name>A0ABV4WZL5_9CYAN</name>
<dbReference type="InterPro" id="IPR036118">
    <property type="entry name" value="UreE_N_sf"/>
</dbReference>
<feature type="domain" description="UreE urease accessory N-terminal" evidence="6">
    <location>
        <begin position="1"/>
        <end position="66"/>
    </location>
</feature>
<dbReference type="InterPro" id="IPR004029">
    <property type="entry name" value="UreE_N"/>
</dbReference>
<evidence type="ECO:0000256" key="3">
    <source>
        <dbReference type="ARBA" id="ARBA00022596"/>
    </source>
</evidence>
<evidence type="ECO:0000256" key="5">
    <source>
        <dbReference type="HAMAP-Rule" id="MF_00822"/>
    </source>
</evidence>
<organism evidence="7 8">
    <name type="scientific">Floridaenema aerugineum BLCC-F46</name>
    <dbReference type="NCBI Taxonomy" id="3153654"/>
    <lineage>
        <taxon>Bacteria</taxon>
        <taxon>Bacillati</taxon>
        <taxon>Cyanobacteriota</taxon>
        <taxon>Cyanophyceae</taxon>
        <taxon>Oscillatoriophycideae</taxon>
        <taxon>Aerosakkonematales</taxon>
        <taxon>Aerosakkonemataceae</taxon>
        <taxon>Floridanema</taxon>
        <taxon>Floridanema aerugineum</taxon>
    </lineage>
</organism>
<evidence type="ECO:0000256" key="4">
    <source>
        <dbReference type="ARBA" id="ARBA00023186"/>
    </source>
</evidence>
<evidence type="ECO:0000313" key="8">
    <source>
        <dbReference type="Proteomes" id="UP001576774"/>
    </source>
</evidence>
<gene>
    <name evidence="5 7" type="primary">ureE</name>
    <name evidence="7" type="ORF">ACE1CC_03615</name>
</gene>
<keyword evidence="8" id="KW-1185">Reference proteome</keyword>
<comment type="similarity">
    <text evidence="5">Belongs to the UreE family.</text>
</comment>
<protein>
    <recommendedName>
        <fullName evidence="5">Urease accessory protein UreE</fullName>
    </recommendedName>
</protein>
<dbReference type="InterPro" id="IPR007864">
    <property type="entry name" value="UreE_C_dom"/>
</dbReference>
<keyword evidence="4 5" id="KW-0143">Chaperone</keyword>
<evidence type="ECO:0000259" key="6">
    <source>
        <dbReference type="SMART" id="SM00988"/>
    </source>
</evidence>
<dbReference type="Gene3D" id="3.30.70.790">
    <property type="entry name" value="UreE, C-terminal domain"/>
    <property type="match status" value="1"/>
</dbReference>
<evidence type="ECO:0000256" key="2">
    <source>
        <dbReference type="ARBA" id="ARBA00022490"/>
    </source>
</evidence>
<dbReference type="InterPro" id="IPR012406">
    <property type="entry name" value="UreE"/>
</dbReference>
<dbReference type="CDD" id="cd00571">
    <property type="entry name" value="UreE"/>
    <property type="match status" value="1"/>
</dbReference>
<comment type="caution">
    <text evidence="7">The sequence shown here is derived from an EMBL/GenBank/DDBJ whole genome shotgun (WGS) entry which is preliminary data.</text>
</comment>
<keyword evidence="2 5" id="KW-0963">Cytoplasm</keyword>
<dbReference type="NCBIfam" id="NF009751">
    <property type="entry name" value="PRK13261.1-1"/>
    <property type="match status" value="1"/>
</dbReference>
<evidence type="ECO:0000313" key="7">
    <source>
        <dbReference type="EMBL" id="MFB2875962.1"/>
    </source>
</evidence>
<comment type="function">
    <text evidence="5">Involved in urease metallocenter assembly. Binds nickel. Probably functions as a nickel donor during metallocenter assembly.</text>
</comment>
<keyword evidence="3 5" id="KW-0533">Nickel</keyword>
<sequence>MLTLTQRLPANADAVVSHTLSLTAEERTRSNYRFETEAGQVLLLRLPRGIVLRDRDLLQSENGILVRVIAKPEPVLTVTAKNPLELLRAAYHLGNRHVALEITPTYLRLSADSVLQAMLEHLGLEVTPEIKPFEPEMGAYGHH</sequence>
<evidence type="ECO:0000256" key="1">
    <source>
        <dbReference type="ARBA" id="ARBA00004496"/>
    </source>
</evidence>
<reference evidence="7 8" key="1">
    <citation type="submission" date="2024-09" db="EMBL/GenBank/DDBJ databases">
        <title>Floridaenema gen nov. (Aerosakkonemataceae, Aerosakkonematales ord. nov., Cyanobacteria) from benthic tropical and subtropical fresh waters, with the description of four new species.</title>
        <authorList>
            <person name="Moretto J.A."/>
            <person name="Berthold D.E."/>
            <person name="Lefler F.W."/>
            <person name="Huang I.-S."/>
            <person name="Laughinghouse H. IV."/>
        </authorList>
    </citation>
    <scope>NUCLEOTIDE SEQUENCE [LARGE SCALE GENOMIC DNA]</scope>
    <source>
        <strain evidence="7 8">BLCC-F46</strain>
    </source>
</reference>
<dbReference type="SUPFAM" id="SSF69737">
    <property type="entry name" value="Urease metallochaperone UreE, C-terminal domain"/>
    <property type="match status" value="1"/>
</dbReference>
<accession>A0ABV4WZL5</accession>
<dbReference type="SUPFAM" id="SSF69287">
    <property type="entry name" value="Urease metallochaperone UreE, N-terminal domain"/>
    <property type="match status" value="1"/>
</dbReference>
<dbReference type="PIRSF" id="PIRSF036402">
    <property type="entry name" value="Ureas_acces_UreE"/>
    <property type="match status" value="1"/>
</dbReference>
<dbReference type="EMBL" id="JBHFNQ010000032">
    <property type="protein sequence ID" value="MFB2875962.1"/>
    <property type="molecule type" value="Genomic_DNA"/>
</dbReference>
<dbReference type="HAMAP" id="MF_00822">
    <property type="entry name" value="UreE"/>
    <property type="match status" value="1"/>
</dbReference>
<dbReference type="Pfam" id="PF05194">
    <property type="entry name" value="UreE_C"/>
    <property type="match status" value="1"/>
</dbReference>
<proteinExistence type="inferred from homology"/>
<dbReference type="Gene3D" id="2.60.260.20">
    <property type="entry name" value="Urease metallochaperone UreE, N-terminal domain"/>
    <property type="match status" value="1"/>
</dbReference>